<protein>
    <recommendedName>
        <fullName evidence="3">histidine kinase</fullName>
        <ecNumber evidence="3">2.7.13.3</ecNumber>
    </recommendedName>
</protein>
<dbReference type="InterPro" id="IPR003594">
    <property type="entry name" value="HATPase_dom"/>
</dbReference>
<keyword evidence="11 16" id="KW-1133">Transmembrane helix</keyword>
<evidence type="ECO:0000256" key="7">
    <source>
        <dbReference type="ARBA" id="ARBA00022679"/>
    </source>
</evidence>
<dbReference type="PROSITE" id="PS50110">
    <property type="entry name" value="RESPONSE_REGULATORY"/>
    <property type="match status" value="1"/>
</dbReference>
<dbReference type="CDD" id="cd16922">
    <property type="entry name" value="HATPase_EvgS-ArcB-TorS-like"/>
    <property type="match status" value="1"/>
</dbReference>
<dbReference type="CDD" id="cd00088">
    <property type="entry name" value="HPT"/>
    <property type="match status" value="1"/>
</dbReference>
<dbReference type="FunFam" id="3.30.565.10:FF:000078">
    <property type="entry name" value="Two-component sensor histidine kinase"/>
    <property type="match status" value="1"/>
</dbReference>
<keyword evidence="5" id="KW-0997">Cell inner membrane</keyword>
<evidence type="ECO:0000256" key="11">
    <source>
        <dbReference type="ARBA" id="ARBA00022989"/>
    </source>
</evidence>
<dbReference type="PANTHER" id="PTHR43047">
    <property type="entry name" value="TWO-COMPONENT HISTIDINE PROTEIN KINASE"/>
    <property type="match status" value="1"/>
</dbReference>
<feature type="transmembrane region" description="Helical" evidence="16">
    <location>
        <begin position="346"/>
        <end position="367"/>
    </location>
</feature>
<evidence type="ECO:0000313" key="21">
    <source>
        <dbReference type="Proteomes" id="UP000473571"/>
    </source>
</evidence>
<keyword evidence="7" id="KW-0808">Transferase</keyword>
<dbReference type="Pfam" id="PF02518">
    <property type="entry name" value="HATPase_c"/>
    <property type="match status" value="1"/>
</dbReference>
<dbReference type="Pfam" id="PF00072">
    <property type="entry name" value="Response_reg"/>
    <property type="match status" value="1"/>
</dbReference>
<dbReference type="SUPFAM" id="SSF47384">
    <property type="entry name" value="Homodimeric domain of signal transducing histidine kinase"/>
    <property type="match status" value="1"/>
</dbReference>
<dbReference type="SUPFAM" id="SSF55874">
    <property type="entry name" value="ATPase domain of HSP90 chaperone/DNA topoisomerase II/histidine kinase"/>
    <property type="match status" value="1"/>
</dbReference>
<feature type="domain" description="Response regulatory" evidence="18">
    <location>
        <begin position="769"/>
        <end position="883"/>
    </location>
</feature>
<dbReference type="Gene3D" id="1.10.287.130">
    <property type="match status" value="1"/>
</dbReference>
<feature type="domain" description="HPt" evidence="19">
    <location>
        <begin position="902"/>
        <end position="1002"/>
    </location>
</feature>
<evidence type="ECO:0000313" key="20">
    <source>
        <dbReference type="EMBL" id="KAB0686184.1"/>
    </source>
</evidence>
<evidence type="ECO:0000256" key="3">
    <source>
        <dbReference type="ARBA" id="ARBA00012438"/>
    </source>
</evidence>
<organism evidence="20 21">
    <name type="scientific">Burkholderia territorii</name>
    <dbReference type="NCBI Taxonomy" id="1503055"/>
    <lineage>
        <taxon>Bacteria</taxon>
        <taxon>Pseudomonadati</taxon>
        <taxon>Pseudomonadota</taxon>
        <taxon>Betaproteobacteria</taxon>
        <taxon>Burkholderiales</taxon>
        <taxon>Burkholderiaceae</taxon>
        <taxon>Burkholderia</taxon>
        <taxon>Burkholderia cepacia complex</taxon>
    </lineage>
</organism>
<feature type="domain" description="Histidine kinase" evidence="17">
    <location>
        <begin position="523"/>
        <end position="744"/>
    </location>
</feature>
<evidence type="ECO:0000256" key="14">
    <source>
        <dbReference type="PROSITE-ProRule" id="PRU00110"/>
    </source>
</evidence>
<evidence type="ECO:0000256" key="5">
    <source>
        <dbReference type="ARBA" id="ARBA00022519"/>
    </source>
</evidence>
<dbReference type="Proteomes" id="UP000473571">
    <property type="component" value="Unassembled WGS sequence"/>
</dbReference>
<dbReference type="PROSITE" id="PS50109">
    <property type="entry name" value="HIS_KIN"/>
    <property type="match status" value="1"/>
</dbReference>
<dbReference type="InterPro" id="IPR036097">
    <property type="entry name" value="HisK_dim/P_sf"/>
</dbReference>
<dbReference type="EC" id="2.7.13.3" evidence="3"/>
<dbReference type="SUPFAM" id="SSF47226">
    <property type="entry name" value="Histidine-containing phosphotransfer domain, HPT domain"/>
    <property type="match status" value="1"/>
</dbReference>
<dbReference type="GO" id="GO:0005886">
    <property type="term" value="C:plasma membrane"/>
    <property type="evidence" value="ECO:0007669"/>
    <property type="project" value="UniProtKB-SubCell"/>
</dbReference>
<dbReference type="InterPro" id="IPR008207">
    <property type="entry name" value="Sig_transdc_His_kin_Hpt_dom"/>
</dbReference>
<dbReference type="Pfam" id="PF01627">
    <property type="entry name" value="Hpt"/>
    <property type="match status" value="1"/>
</dbReference>
<dbReference type="InterPro" id="IPR001789">
    <property type="entry name" value="Sig_transdc_resp-reg_receiver"/>
</dbReference>
<dbReference type="SMART" id="SM00388">
    <property type="entry name" value="HisKA"/>
    <property type="match status" value="1"/>
</dbReference>
<dbReference type="InterPro" id="IPR036641">
    <property type="entry name" value="HPT_dom_sf"/>
</dbReference>
<evidence type="ECO:0000256" key="10">
    <source>
        <dbReference type="ARBA" id="ARBA00022840"/>
    </source>
</evidence>
<dbReference type="InterPro" id="IPR005467">
    <property type="entry name" value="His_kinase_dom"/>
</dbReference>
<dbReference type="PROSITE" id="PS50894">
    <property type="entry name" value="HPT"/>
    <property type="match status" value="1"/>
</dbReference>
<comment type="subcellular location">
    <subcellularLocation>
        <location evidence="2">Cell inner membrane</location>
        <topology evidence="2">Multi-pass membrane protein</topology>
    </subcellularLocation>
</comment>
<accession>A0A6L3NQ42</accession>
<keyword evidence="4" id="KW-1003">Cell membrane</keyword>
<dbReference type="SUPFAM" id="SSF52172">
    <property type="entry name" value="CheY-like"/>
    <property type="match status" value="1"/>
</dbReference>
<dbReference type="InterPro" id="IPR004358">
    <property type="entry name" value="Sig_transdc_His_kin-like_C"/>
</dbReference>
<keyword evidence="12" id="KW-0902">Two-component regulatory system</keyword>
<evidence type="ECO:0000256" key="16">
    <source>
        <dbReference type="SAM" id="Phobius"/>
    </source>
</evidence>
<evidence type="ECO:0000256" key="12">
    <source>
        <dbReference type="ARBA" id="ARBA00023012"/>
    </source>
</evidence>
<gene>
    <name evidence="20" type="ORF">F7R13_01570</name>
</gene>
<evidence type="ECO:0000256" key="6">
    <source>
        <dbReference type="ARBA" id="ARBA00022553"/>
    </source>
</evidence>
<evidence type="ECO:0000256" key="13">
    <source>
        <dbReference type="ARBA" id="ARBA00023136"/>
    </source>
</evidence>
<evidence type="ECO:0000259" key="17">
    <source>
        <dbReference type="PROSITE" id="PS50109"/>
    </source>
</evidence>
<dbReference type="PRINTS" id="PR00344">
    <property type="entry name" value="BCTRLSENSOR"/>
</dbReference>
<dbReference type="Gene3D" id="3.40.50.2300">
    <property type="match status" value="1"/>
</dbReference>
<evidence type="ECO:0000256" key="2">
    <source>
        <dbReference type="ARBA" id="ARBA00004429"/>
    </source>
</evidence>
<sequence>MLSRFRTHQQILLFSGAGVLTCFILLTFALSLTGALRSYLGDERQTFSRDRALVLDRAYVSAIRVRLAAVQGETVWEASGLADSEVRRRFDAQGGQLVFPSPSDVNLPLLLRLPGASRTPDDEVRRILMYAKGPAGFSRRQMKSQSEALYMTWQVKGYVVFPSMSIVGIAPPPDLSDPRVAGAIADRQRLARYYLAGLDNFDQWAVPREGARELRWLPPEPDPVTGQMYYRVAAVMFDGSRPFGVVVGQYMPERLIESIVPGSFAGTYMIVDARGVPVVSTSAPPLDNAAIRQVLAEQKANASSSELTERYADGAMTISMPLARSGWSLVYVLPRNVIMKTVARRIAGTASATALALVLLWTFVILFNRKVVAPLFERSERVFDSEHLSRTLIETAPVGLALVNVSDNTVLLESAHMLALEARVGARDGTLIGDVLKRHAPAAFLEQRGSRATTADLQLSLPGDDGGMIDLAAKLTPAHYQGRPVVVAAFSDVTAERRLARQLTAAKQAADSANAAKTAFLAAMSHEIRTPLNAILGHLELLERLPQAAPVAGRVRTVASSSRALLDVLNDILDFSKVEAGEMSFESIRFDLARLISEAVAMLMPLAQRKGIALNWSIDPALPRHYVGDPGRIRQIVVNLVGNAIKFTDDGHVSIDVRADGGGLPASPVVIAVTDTGIGIAADRQVHIFDAFDQADVSITRRFGGTGLGLALCKRIAESMGGAIAVDSEVGWGSTFTVTLPISPDDHMAVDVETEGGTPDADADMRGIHVLVAEDHEVNRELIRDQLDALGYTCDIVENGLVALRYFNERHYDLVLTDLAMPVMDGYTLATCLRNQGARTPIIAITADVTAANTRRAQEAGISGVLLKPMSLASIDAVARKHLKLATDPHAAAAIVAAAERSIVLSPALVAALDQRTGESLSAIDDAMARGDWETVGSRVHSIKGAFAMIHEQAVVDACVRLEDVILHAPDVDGGRTSEALAEVRTSVALALQRIATDLESRHAGAND</sequence>
<evidence type="ECO:0000256" key="1">
    <source>
        <dbReference type="ARBA" id="ARBA00000085"/>
    </source>
</evidence>
<dbReference type="Pfam" id="PF00512">
    <property type="entry name" value="HisKA"/>
    <property type="match status" value="1"/>
</dbReference>
<dbReference type="GO" id="GO:0000155">
    <property type="term" value="F:phosphorelay sensor kinase activity"/>
    <property type="evidence" value="ECO:0007669"/>
    <property type="project" value="InterPro"/>
</dbReference>
<keyword evidence="10" id="KW-0067">ATP-binding</keyword>
<proteinExistence type="predicted"/>
<reference evidence="20 21" key="1">
    <citation type="submission" date="2019-09" db="EMBL/GenBank/DDBJ databases">
        <title>Draft genome sequences of 48 bacterial type strains from the CCUG.</title>
        <authorList>
            <person name="Tunovic T."/>
            <person name="Pineiro-Iglesias B."/>
            <person name="Unosson C."/>
            <person name="Inganas E."/>
            <person name="Ohlen M."/>
            <person name="Cardew S."/>
            <person name="Jensie-Markopoulos S."/>
            <person name="Salva-Serra F."/>
            <person name="Jaen-Luchoro D."/>
            <person name="Karlsson R."/>
            <person name="Svensson-Stadler L."/>
            <person name="Chun J."/>
            <person name="Moore E."/>
        </authorList>
    </citation>
    <scope>NUCLEOTIDE SEQUENCE [LARGE SCALE GENOMIC DNA]</scope>
    <source>
        <strain evidence="20 21">CCUG 65687</strain>
    </source>
</reference>
<dbReference type="SMART" id="SM00387">
    <property type="entry name" value="HATPase_c"/>
    <property type="match status" value="1"/>
</dbReference>
<keyword evidence="10" id="KW-0547">Nucleotide-binding</keyword>
<keyword evidence="8 16" id="KW-0812">Transmembrane</keyword>
<keyword evidence="13 16" id="KW-0472">Membrane</keyword>
<dbReference type="PANTHER" id="PTHR43047:SF78">
    <property type="entry name" value="SENSORY_REGULATORY PROTEIN RPFC"/>
    <property type="match status" value="1"/>
</dbReference>
<evidence type="ECO:0000256" key="4">
    <source>
        <dbReference type="ARBA" id="ARBA00022475"/>
    </source>
</evidence>
<evidence type="ECO:0000256" key="8">
    <source>
        <dbReference type="ARBA" id="ARBA00022692"/>
    </source>
</evidence>
<dbReference type="Gene3D" id="1.20.120.160">
    <property type="entry name" value="HPT domain"/>
    <property type="match status" value="1"/>
</dbReference>
<evidence type="ECO:0000259" key="19">
    <source>
        <dbReference type="PROSITE" id="PS50894"/>
    </source>
</evidence>
<evidence type="ECO:0000256" key="9">
    <source>
        <dbReference type="ARBA" id="ARBA00022777"/>
    </source>
</evidence>
<dbReference type="CDD" id="cd17546">
    <property type="entry name" value="REC_hyHK_CKI1_RcsC-like"/>
    <property type="match status" value="1"/>
</dbReference>
<keyword evidence="6 15" id="KW-0597">Phosphoprotein</keyword>
<dbReference type="SMART" id="SM00448">
    <property type="entry name" value="REC"/>
    <property type="match status" value="1"/>
</dbReference>
<feature type="modified residue" description="Phosphohistidine" evidence="14">
    <location>
        <position position="941"/>
    </location>
</feature>
<comment type="caution">
    <text evidence="20">The sequence shown here is derived from an EMBL/GenBank/DDBJ whole genome shotgun (WGS) entry which is preliminary data.</text>
</comment>
<dbReference type="EMBL" id="VZOL01000007">
    <property type="protein sequence ID" value="KAB0686184.1"/>
    <property type="molecule type" value="Genomic_DNA"/>
</dbReference>
<dbReference type="InterPro" id="IPR003661">
    <property type="entry name" value="HisK_dim/P_dom"/>
</dbReference>
<comment type="catalytic activity">
    <reaction evidence="1">
        <text>ATP + protein L-histidine = ADP + protein N-phospho-L-histidine.</text>
        <dbReference type="EC" id="2.7.13.3"/>
    </reaction>
</comment>
<evidence type="ECO:0000259" key="18">
    <source>
        <dbReference type="PROSITE" id="PS50110"/>
    </source>
</evidence>
<dbReference type="CDD" id="cd00082">
    <property type="entry name" value="HisKA"/>
    <property type="match status" value="1"/>
</dbReference>
<dbReference type="Gene3D" id="3.30.565.10">
    <property type="entry name" value="Histidine kinase-like ATPase, C-terminal domain"/>
    <property type="match status" value="1"/>
</dbReference>
<dbReference type="AlphaFoldDB" id="A0A6L3NQ42"/>
<dbReference type="InterPro" id="IPR011006">
    <property type="entry name" value="CheY-like_superfamily"/>
</dbReference>
<name>A0A6L3NQ42_9BURK</name>
<dbReference type="InterPro" id="IPR036890">
    <property type="entry name" value="HATPase_C_sf"/>
</dbReference>
<keyword evidence="9" id="KW-0418">Kinase</keyword>
<evidence type="ECO:0000256" key="15">
    <source>
        <dbReference type="PROSITE-ProRule" id="PRU00169"/>
    </source>
</evidence>
<feature type="modified residue" description="4-aspartylphosphate" evidence="15">
    <location>
        <position position="818"/>
    </location>
</feature>